<keyword evidence="3" id="KW-1185">Reference proteome</keyword>
<reference evidence="2" key="1">
    <citation type="submission" date="2020-05" db="EMBL/GenBank/DDBJ databases">
        <title>Mycena genomes resolve the evolution of fungal bioluminescence.</title>
        <authorList>
            <person name="Tsai I.J."/>
        </authorList>
    </citation>
    <scope>NUCLEOTIDE SEQUENCE</scope>
    <source>
        <strain evidence="2">160909Yilan</strain>
    </source>
</reference>
<organism evidence="2 3">
    <name type="scientific">Mycena sanguinolenta</name>
    <dbReference type="NCBI Taxonomy" id="230812"/>
    <lineage>
        <taxon>Eukaryota</taxon>
        <taxon>Fungi</taxon>
        <taxon>Dikarya</taxon>
        <taxon>Basidiomycota</taxon>
        <taxon>Agaricomycotina</taxon>
        <taxon>Agaricomycetes</taxon>
        <taxon>Agaricomycetidae</taxon>
        <taxon>Agaricales</taxon>
        <taxon>Marasmiineae</taxon>
        <taxon>Mycenaceae</taxon>
        <taxon>Mycena</taxon>
    </lineage>
</organism>
<dbReference type="EMBL" id="JACAZH010000001">
    <property type="protein sequence ID" value="KAF7378332.1"/>
    <property type="molecule type" value="Genomic_DNA"/>
</dbReference>
<comment type="caution">
    <text evidence="2">The sequence shown here is derived from an EMBL/GenBank/DDBJ whole genome shotgun (WGS) entry which is preliminary data.</text>
</comment>
<feature type="region of interest" description="Disordered" evidence="1">
    <location>
        <begin position="1"/>
        <end position="24"/>
    </location>
</feature>
<evidence type="ECO:0000313" key="2">
    <source>
        <dbReference type="EMBL" id="KAF7378332.1"/>
    </source>
</evidence>
<dbReference type="Proteomes" id="UP000623467">
    <property type="component" value="Unassembled WGS sequence"/>
</dbReference>
<evidence type="ECO:0000313" key="3">
    <source>
        <dbReference type="Proteomes" id="UP000623467"/>
    </source>
</evidence>
<evidence type="ECO:0000256" key="1">
    <source>
        <dbReference type="SAM" id="MobiDB-lite"/>
    </source>
</evidence>
<gene>
    <name evidence="2" type="ORF">MSAN_00259200</name>
</gene>
<proteinExistence type="predicted"/>
<dbReference type="AlphaFoldDB" id="A0A8H6ZIC0"/>
<protein>
    <submittedName>
        <fullName evidence="2">Uncharacterized protein</fullName>
    </submittedName>
</protein>
<name>A0A8H6ZIC0_9AGAR</name>
<sequence>MLSTYLDPAGTGLRLRPTRTSERGASLCHRSPIRPCYTPSLASSSSYPPSAALLLSSATFPPNEIVVTLKVGSGAAPLSFRSCYPWAPLYAIRGTRVHGNETWNRASVCARSCFVFAFFTHLSLKFSAPELFVPHEVTYFLRVLSFCGLICIPASQFRRTVHFSPFPASSSKLENPTAHRECNLEAFTRQHDDGGQN</sequence>
<accession>A0A8H6ZIC0</accession>